<dbReference type="RefSeq" id="WP_038153334.1">
    <property type="nucleotide sequence ID" value="NZ_JRNT01000044.1"/>
</dbReference>
<dbReference type="AlphaFoldDB" id="A0A096AHN1"/>
<organism evidence="2 3">
    <name type="scientific">Veillonella montpellierensis DNF00314</name>
    <dbReference type="NCBI Taxonomy" id="1401067"/>
    <lineage>
        <taxon>Bacteria</taxon>
        <taxon>Bacillati</taxon>
        <taxon>Bacillota</taxon>
        <taxon>Negativicutes</taxon>
        <taxon>Veillonellales</taxon>
        <taxon>Veillonellaceae</taxon>
        <taxon>Veillonella</taxon>
    </lineage>
</organism>
<evidence type="ECO:0000313" key="3">
    <source>
        <dbReference type="Proteomes" id="UP000029628"/>
    </source>
</evidence>
<comment type="caution">
    <text evidence="2">The sequence shown here is derived from an EMBL/GenBank/DDBJ whole genome shotgun (WGS) entry which is preliminary data.</text>
</comment>
<protein>
    <recommendedName>
        <fullName evidence="4">WG repeat-containing protein</fullName>
    </recommendedName>
</protein>
<reference evidence="2 3" key="1">
    <citation type="submission" date="2014-07" db="EMBL/GenBank/DDBJ databases">
        <authorList>
            <person name="McCorrison J."/>
            <person name="Sanka R."/>
            <person name="Torralba M."/>
            <person name="Gillis M."/>
            <person name="Haft D.H."/>
            <person name="Methe B."/>
            <person name="Sutton G."/>
            <person name="Nelson K.E."/>
        </authorList>
    </citation>
    <scope>NUCLEOTIDE SEQUENCE [LARGE SCALE GENOMIC DNA]</scope>
    <source>
        <strain evidence="2 3">DNF00314</strain>
    </source>
</reference>
<feature type="region of interest" description="Disordered" evidence="1">
    <location>
        <begin position="1"/>
        <end position="32"/>
    </location>
</feature>
<dbReference type="InterPro" id="IPR032774">
    <property type="entry name" value="WG_beta_rep"/>
</dbReference>
<sequence>MNFSKMNLLSTHVTSEREHRSQVQPKPIGTGMERNRHRYASKVVYATLTVMIAGALCHVPTAQAAYGEELYTHIHRSTSEETVTKTETSYVEHTSTSTTDIIKPHVDLNLPRISKSQLKEAREALGYIDLRESNRLAEYSYFPIKEQNLYPMGVLAKFKDGNRWGIIDTTGTVTIPAHYKELKELPDGTFLAGKDKKQLDHIDKHNKKLGDMTSIPSDWLQPTSKENLLHPPTNLVEYTRQVSTWKGTTVADALLTSVLNDESFDTTTRYGAIFHGTKRGYKDDHGNVIIDAHNDKVYPMTQYGTIVVNQGLTKFVSPTGNVLIQPDQYMVGRLEPREGLLALQKTTKDGYAVFDLHTGKALTDFNFTSLLFLGHDRMSVRLGESHYLAEASTGKLLKKWSDTAIIRPFDNTPYTWSIDGKERSIIDVDGNTLYTSHNTISGTNLFKNGYSPARQGKKWGIIKPDGTWLVPPTHDKIVML</sequence>
<name>A0A096AHN1_9FIRM</name>
<dbReference type="Pfam" id="PF14903">
    <property type="entry name" value="WG_beta_rep"/>
    <property type="match status" value="1"/>
</dbReference>
<evidence type="ECO:0008006" key="4">
    <source>
        <dbReference type="Google" id="ProtNLM"/>
    </source>
</evidence>
<dbReference type="Proteomes" id="UP000029628">
    <property type="component" value="Unassembled WGS sequence"/>
</dbReference>
<proteinExistence type="predicted"/>
<evidence type="ECO:0000313" key="2">
    <source>
        <dbReference type="EMBL" id="KGF46340.1"/>
    </source>
</evidence>
<dbReference type="eggNOG" id="COG5263">
    <property type="taxonomic scope" value="Bacteria"/>
</dbReference>
<feature type="compositionally biased region" description="Polar residues" evidence="1">
    <location>
        <begin position="1"/>
        <end position="13"/>
    </location>
</feature>
<dbReference type="EMBL" id="JRNT01000044">
    <property type="protein sequence ID" value="KGF46340.1"/>
    <property type="molecule type" value="Genomic_DNA"/>
</dbReference>
<keyword evidence="3" id="KW-1185">Reference proteome</keyword>
<gene>
    <name evidence="2" type="ORF">HMPREF0872_08815</name>
</gene>
<evidence type="ECO:0000256" key="1">
    <source>
        <dbReference type="SAM" id="MobiDB-lite"/>
    </source>
</evidence>
<accession>A0A096AHN1</accession>